<comment type="similarity">
    <text evidence="2 6">Belongs to the glycosyl hydrolase 3 family.</text>
</comment>
<dbReference type="InterPro" id="IPR036881">
    <property type="entry name" value="Glyco_hydro_3_C_sf"/>
</dbReference>
<evidence type="ECO:0000313" key="10">
    <source>
        <dbReference type="Proteomes" id="UP001597502"/>
    </source>
</evidence>
<dbReference type="Pfam" id="PF00933">
    <property type="entry name" value="Glyco_hydro_3"/>
    <property type="match status" value="1"/>
</dbReference>
<proteinExistence type="inferred from homology"/>
<dbReference type="Proteomes" id="UP001597502">
    <property type="component" value="Unassembled WGS sequence"/>
</dbReference>
<dbReference type="SUPFAM" id="SSF49373">
    <property type="entry name" value="Invasin/intimin cell-adhesion fragments"/>
    <property type="match status" value="1"/>
</dbReference>
<dbReference type="PANTHER" id="PTHR30480">
    <property type="entry name" value="BETA-HEXOSAMINIDASE-RELATED"/>
    <property type="match status" value="1"/>
</dbReference>
<dbReference type="PROSITE" id="PS00775">
    <property type="entry name" value="GLYCOSYL_HYDROL_F3"/>
    <property type="match status" value="1"/>
</dbReference>
<keyword evidence="5 6" id="KW-0326">Glycosidase</keyword>
<accession>A0ABW5V593</accession>
<dbReference type="SUPFAM" id="SSF51445">
    <property type="entry name" value="(Trans)glycosidases"/>
    <property type="match status" value="1"/>
</dbReference>
<keyword evidence="10" id="KW-1185">Reference proteome</keyword>
<dbReference type="SUPFAM" id="SSF52279">
    <property type="entry name" value="Beta-D-glucan exohydrolase, C-terminal domain"/>
    <property type="match status" value="1"/>
</dbReference>
<dbReference type="Pfam" id="PF26182">
    <property type="entry name" value="Ig_NUP210_5th"/>
    <property type="match status" value="1"/>
</dbReference>
<dbReference type="Gene3D" id="3.20.20.300">
    <property type="entry name" value="Glycoside hydrolase, family 3, N-terminal domain"/>
    <property type="match status" value="1"/>
</dbReference>
<feature type="domain" description="Glycoside hydrolase family 3 N-terminal" evidence="7">
    <location>
        <begin position="143"/>
        <end position="475"/>
    </location>
</feature>
<dbReference type="InterPro" id="IPR050226">
    <property type="entry name" value="NagZ_Beta-hexosaminidase"/>
</dbReference>
<evidence type="ECO:0000256" key="2">
    <source>
        <dbReference type="ARBA" id="ARBA00005336"/>
    </source>
</evidence>
<dbReference type="PRINTS" id="PR00133">
    <property type="entry name" value="GLHYDRLASE3"/>
</dbReference>
<feature type="domain" description="Glycoside hydrolase family 3 C-terminal" evidence="8">
    <location>
        <begin position="519"/>
        <end position="685"/>
    </location>
</feature>
<evidence type="ECO:0000256" key="4">
    <source>
        <dbReference type="ARBA" id="ARBA00022801"/>
    </source>
</evidence>
<dbReference type="EC" id="3.2.1.52" evidence="3"/>
<evidence type="ECO:0000256" key="6">
    <source>
        <dbReference type="RuleBase" id="RU361161"/>
    </source>
</evidence>
<dbReference type="Pfam" id="PF01915">
    <property type="entry name" value="Glyco_hydro_3_C"/>
    <property type="match status" value="1"/>
</dbReference>
<sequence>MISPFPIAGMGTVKAAEDASIKDLILLENVPEASVQIEDNQIDLSALHVYEEGHFKLTADNLTWQSSNTNVAKVDDDGTVTLTGQPGRSFITVSDSTFEDRIAVHMKPDNPSQKGKPSFTGKVIKQNSDRYHLIDKAVASMSLKEKIGQMLMPDFRTWNGKDVTELMPEIEQLIKEYHLGGVILFRENVVTTEQTAKLAATYQRASEKYGMLVTIDQEGGVITRLQSGTDMPGNMALGAARSTDLTYDVGHAIGEELNALGINMNLAPVMDVNNNPDNPVIGVRSFGGSPELVADMGIAYTKGLQNAGVAATAKHFPGHGDTAVDSHLGLPEVPHDKERLKKVELYPFQQAMNENIDAIMTAHVTFPKIDDKKVTSKKDGTKISLPATLSRKVLTGLMREEMGYDGLIITDALNMNAISDHFGSVDAAIRAVKAGTDIVLMPVGLKEVADGLLDAVKSGEISEKRVEASVERILALKVKRKIIKPETPAPVDDIVKNAKEVVGSEDHKQVEQEAANQSITLVKNNDTLPLDVSDEEKVVVVGSTYIDRLYESVKERHASTELIRASGPLNDEQLAQLEKTSAVIAGTYTSNVSGRSKDSAQMQMMNQLIDEVSAPFIGVGIRNPYDIMAYPKADAYLAQYGFRNASFRAAAASLFGENNPTGLLPVTIPDADGHVLYEYGHGLSY</sequence>
<dbReference type="InterPro" id="IPR001764">
    <property type="entry name" value="Glyco_hydro_3_N"/>
</dbReference>
<evidence type="ECO:0000256" key="3">
    <source>
        <dbReference type="ARBA" id="ARBA00012663"/>
    </source>
</evidence>
<dbReference type="EMBL" id="JBHUNA010000020">
    <property type="protein sequence ID" value="MFD2761172.1"/>
    <property type="molecule type" value="Genomic_DNA"/>
</dbReference>
<dbReference type="InterPro" id="IPR002772">
    <property type="entry name" value="Glyco_hydro_3_C"/>
</dbReference>
<dbReference type="Gene3D" id="2.60.40.1080">
    <property type="match status" value="1"/>
</dbReference>
<dbReference type="InterPro" id="IPR008964">
    <property type="entry name" value="Invasin/intimin_cell_adhesion"/>
</dbReference>
<keyword evidence="4 6" id="KW-0378">Hydrolase</keyword>
<evidence type="ECO:0000256" key="1">
    <source>
        <dbReference type="ARBA" id="ARBA00001231"/>
    </source>
</evidence>
<comment type="caution">
    <text evidence="9">The sequence shown here is derived from an EMBL/GenBank/DDBJ whole genome shotgun (WGS) entry which is preliminary data.</text>
</comment>
<evidence type="ECO:0000259" key="8">
    <source>
        <dbReference type="Pfam" id="PF01915"/>
    </source>
</evidence>
<dbReference type="Gene3D" id="3.40.50.1700">
    <property type="entry name" value="Glycoside hydrolase family 3 C-terminal domain"/>
    <property type="match status" value="1"/>
</dbReference>
<evidence type="ECO:0000259" key="7">
    <source>
        <dbReference type="Pfam" id="PF00933"/>
    </source>
</evidence>
<dbReference type="GO" id="GO:0016787">
    <property type="term" value="F:hydrolase activity"/>
    <property type="evidence" value="ECO:0007669"/>
    <property type="project" value="UniProtKB-KW"/>
</dbReference>
<organism evidence="9 10">
    <name type="scientific">Lentibacillus juripiscarius</name>
    <dbReference type="NCBI Taxonomy" id="257446"/>
    <lineage>
        <taxon>Bacteria</taxon>
        <taxon>Bacillati</taxon>
        <taxon>Bacillota</taxon>
        <taxon>Bacilli</taxon>
        <taxon>Bacillales</taxon>
        <taxon>Bacillaceae</taxon>
        <taxon>Lentibacillus</taxon>
    </lineage>
</organism>
<dbReference type="RefSeq" id="WP_382393571.1">
    <property type="nucleotide sequence ID" value="NZ_JBHUNA010000020.1"/>
</dbReference>
<dbReference type="InterPro" id="IPR017853">
    <property type="entry name" value="GH"/>
</dbReference>
<gene>
    <name evidence="9" type="ORF">ACFSUO_09340</name>
</gene>
<name>A0ABW5V593_9BACI</name>
<dbReference type="PANTHER" id="PTHR30480:SF13">
    <property type="entry name" value="BETA-HEXOSAMINIDASE"/>
    <property type="match status" value="1"/>
</dbReference>
<comment type="catalytic activity">
    <reaction evidence="1">
        <text>Hydrolysis of terminal non-reducing N-acetyl-D-hexosamine residues in N-acetyl-beta-D-hexosaminides.</text>
        <dbReference type="EC" id="3.2.1.52"/>
    </reaction>
</comment>
<dbReference type="InterPro" id="IPR019800">
    <property type="entry name" value="Glyco_hydro_3_AS"/>
</dbReference>
<protein>
    <recommendedName>
        <fullName evidence="3">beta-N-acetylhexosaminidase</fullName>
        <ecNumber evidence="3">3.2.1.52</ecNumber>
    </recommendedName>
</protein>
<reference evidence="10" key="1">
    <citation type="journal article" date="2019" name="Int. J. Syst. Evol. Microbiol.">
        <title>The Global Catalogue of Microorganisms (GCM) 10K type strain sequencing project: providing services to taxonomists for standard genome sequencing and annotation.</title>
        <authorList>
            <consortium name="The Broad Institute Genomics Platform"/>
            <consortium name="The Broad Institute Genome Sequencing Center for Infectious Disease"/>
            <person name="Wu L."/>
            <person name="Ma J."/>
        </authorList>
    </citation>
    <scope>NUCLEOTIDE SEQUENCE [LARGE SCALE GENOMIC DNA]</scope>
    <source>
        <strain evidence="10">TISTR 1535</strain>
    </source>
</reference>
<evidence type="ECO:0000313" key="9">
    <source>
        <dbReference type="EMBL" id="MFD2761172.1"/>
    </source>
</evidence>
<evidence type="ECO:0000256" key="5">
    <source>
        <dbReference type="ARBA" id="ARBA00023295"/>
    </source>
</evidence>
<dbReference type="InterPro" id="IPR036962">
    <property type="entry name" value="Glyco_hydro_3_N_sf"/>
</dbReference>